<dbReference type="Pfam" id="PF01041">
    <property type="entry name" value="DegT_DnrJ_EryC1"/>
    <property type="match status" value="1"/>
</dbReference>
<dbReference type="InterPro" id="IPR000653">
    <property type="entry name" value="DegT/StrS_aminotransferase"/>
</dbReference>
<keyword evidence="5" id="KW-1185">Reference proteome</keyword>
<evidence type="ECO:0000256" key="2">
    <source>
        <dbReference type="ARBA" id="ARBA00037999"/>
    </source>
</evidence>
<name>A0ABY6C6K3_9HYPH</name>
<dbReference type="InterPro" id="IPR015422">
    <property type="entry name" value="PyrdxlP-dep_Trfase_small"/>
</dbReference>
<dbReference type="Gene3D" id="3.90.1150.10">
    <property type="entry name" value="Aspartate Aminotransferase, domain 1"/>
    <property type="match status" value="1"/>
</dbReference>
<dbReference type="EMBL" id="CP104964">
    <property type="protein sequence ID" value="UXN67846.1"/>
    <property type="molecule type" value="Genomic_DNA"/>
</dbReference>
<keyword evidence="4" id="KW-0808">Transferase</keyword>
<geneLocation type="plasmid" evidence="4 5">
    <name>p_unnamed1</name>
</geneLocation>
<dbReference type="Proteomes" id="UP001061862">
    <property type="component" value="Plasmid p_unnamed1"/>
</dbReference>
<dbReference type="Gene3D" id="3.40.640.10">
    <property type="entry name" value="Type I PLP-dependent aspartate aminotransferase-like (Major domain)"/>
    <property type="match status" value="1"/>
</dbReference>
<evidence type="ECO:0000313" key="4">
    <source>
        <dbReference type="EMBL" id="UXN67846.1"/>
    </source>
</evidence>
<accession>A0ABY6C6K3</accession>
<protein>
    <submittedName>
        <fullName evidence="4">DegT/DnrJ/EryC1/StrS family aminotransferase</fullName>
    </submittedName>
</protein>
<dbReference type="InterPro" id="IPR015424">
    <property type="entry name" value="PyrdxlP-dep_Trfase"/>
</dbReference>
<keyword evidence="4" id="KW-0032">Aminotransferase</keyword>
<dbReference type="InterPro" id="IPR015421">
    <property type="entry name" value="PyrdxlP-dep_Trfase_major"/>
</dbReference>
<comment type="similarity">
    <text evidence="2 3">Belongs to the DegT/DnrJ/EryC1 family.</text>
</comment>
<gene>
    <name evidence="4" type="ORF">N8A98_01945</name>
</gene>
<dbReference type="CDD" id="cd00616">
    <property type="entry name" value="AHBA_syn"/>
    <property type="match status" value="1"/>
</dbReference>
<dbReference type="PIRSF" id="PIRSF000390">
    <property type="entry name" value="PLP_StrS"/>
    <property type="match status" value="1"/>
</dbReference>
<keyword evidence="4" id="KW-0614">Plasmid</keyword>
<keyword evidence="1 3" id="KW-0663">Pyridoxal phosphate</keyword>
<evidence type="ECO:0000256" key="1">
    <source>
        <dbReference type="ARBA" id="ARBA00022898"/>
    </source>
</evidence>
<dbReference type="SUPFAM" id="SSF53383">
    <property type="entry name" value="PLP-dependent transferases"/>
    <property type="match status" value="1"/>
</dbReference>
<proteinExistence type="inferred from homology"/>
<evidence type="ECO:0000313" key="5">
    <source>
        <dbReference type="Proteomes" id="UP001061862"/>
    </source>
</evidence>
<reference evidence="4 5" key="1">
    <citation type="submission" date="2022-09" db="EMBL/GenBank/DDBJ databases">
        <title>Interaction between co-microsymbionts with complementary sets of symbiotic genes in legume-rhizobium systems.</title>
        <authorList>
            <person name="Safronova V."/>
            <person name="Sazanova A."/>
            <person name="Afonin A."/>
            <person name="Chirak E."/>
        </authorList>
    </citation>
    <scope>NUCLEOTIDE SEQUENCE [LARGE SCALE GENOMIC DNA]</scope>
    <source>
        <strain evidence="4 5">A18/4-1</strain>
        <plasmid evidence="4 5">p_unnamed1</plasmid>
    </source>
</reference>
<organism evidence="4 5">
    <name type="scientific">Devosia neptuniae</name>
    <dbReference type="NCBI Taxonomy" id="191302"/>
    <lineage>
        <taxon>Bacteria</taxon>
        <taxon>Pseudomonadati</taxon>
        <taxon>Pseudomonadota</taxon>
        <taxon>Alphaproteobacteria</taxon>
        <taxon>Hyphomicrobiales</taxon>
        <taxon>Devosiaceae</taxon>
        <taxon>Devosia</taxon>
    </lineage>
</organism>
<dbReference type="PANTHER" id="PTHR30244:SF36">
    <property type="entry name" value="3-OXO-GLUCOSE-6-PHOSPHATE:GLUTAMATE AMINOTRANSFERASE"/>
    <property type="match status" value="1"/>
</dbReference>
<evidence type="ECO:0000256" key="3">
    <source>
        <dbReference type="RuleBase" id="RU004508"/>
    </source>
</evidence>
<dbReference type="RefSeq" id="WP_262165353.1">
    <property type="nucleotide sequence ID" value="NZ_CP104964.1"/>
</dbReference>
<dbReference type="GO" id="GO:0008483">
    <property type="term" value="F:transaminase activity"/>
    <property type="evidence" value="ECO:0007669"/>
    <property type="project" value="UniProtKB-KW"/>
</dbReference>
<dbReference type="PANTHER" id="PTHR30244">
    <property type="entry name" value="TRANSAMINASE"/>
    <property type="match status" value="1"/>
</dbReference>
<sequence length="367" mass="40069">MIEFLDLRAVTMTMRDELVEAATRVIDSGWFIGGKELDGFEREFAQFCGTSYCIGVGNGLDALSLTLRAWKELGKLSDGDEVIVPANTYIASILAISACNLTPILVEPSPTTFNITAEGVAAAITPKTRALLPVHLYGQLADMPEIMTLARQHGLLVLEDAAQSQGAEMGGKLAGNWGDAAGFSFYPGKNLGALGDAGAITTNDETLAKTLAALRNYGSHEKYKNDFKGVNSRLDEIQAAFLRVKLRHLPAHTTRRREIARQYLSGIDNPAVTLPAWGNESRHVFHLFVLQTPNRKALQQHLQERGVKTLIHYPIAPHHQGAYTELGSLKLPITERMHDQVLSLPMSPTQTDEETQQVVAAVNGFKA</sequence>